<dbReference type="RefSeq" id="WP_113888084.1">
    <property type="nucleotide sequence ID" value="NZ_QNRK01000004.1"/>
</dbReference>
<dbReference type="GO" id="GO:0003677">
    <property type="term" value="F:DNA binding"/>
    <property type="evidence" value="ECO:0007669"/>
    <property type="project" value="UniProtKB-KW"/>
</dbReference>
<evidence type="ECO:0000313" key="5">
    <source>
        <dbReference type="Proteomes" id="UP000253529"/>
    </source>
</evidence>
<dbReference type="PANTHER" id="PTHR30204:SF15">
    <property type="entry name" value="BLL5018 PROTEIN"/>
    <property type="match status" value="1"/>
</dbReference>
<proteinExistence type="predicted"/>
<evidence type="ECO:0000313" key="4">
    <source>
        <dbReference type="EMBL" id="RBP16848.1"/>
    </source>
</evidence>
<dbReference type="Gene3D" id="1.10.1660.10">
    <property type="match status" value="1"/>
</dbReference>
<dbReference type="EMBL" id="QNRK01000004">
    <property type="protein sequence ID" value="RBP16848.1"/>
    <property type="molecule type" value="Genomic_DNA"/>
</dbReference>
<comment type="caution">
    <text evidence="4">The sequence shown here is derived from an EMBL/GenBank/DDBJ whole genome shotgun (WGS) entry which is preliminary data.</text>
</comment>
<dbReference type="InterPro" id="IPR009061">
    <property type="entry name" value="DNA-bd_dom_put_sf"/>
</dbReference>
<reference evidence="4 5" key="1">
    <citation type="submission" date="2018-06" db="EMBL/GenBank/DDBJ databases">
        <title>Genomic Encyclopedia of Type Strains, Phase IV (KMG-IV): sequencing the most valuable type-strain genomes for metagenomic binning, comparative biology and taxonomic classification.</title>
        <authorList>
            <person name="Goeker M."/>
        </authorList>
    </citation>
    <scope>NUCLEOTIDE SEQUENCE [LARGE SCALE GENOMIC DNA]</scope>
    <source>
        <strain evidence="4 5">DSM 24875</strain>
    </source>
</reference>
<name>A0A366FQF2_9HYPH</name>
<dbReference type="SUPFAM" id="SSF46955">
    <property type="entry name" value="Putative DNA-binding domain"/>
    <property type="match status" value="1"/>
</dbReference>
<organism evidence="4 5">
    <name type="scientific">Roseiarcus fermentans</name>
    <dbReference type="NCBI Taxonomy" id="1473586"/>
    <lineage>
        <taxon>Bacteria</taxon>
        <taxon>Pseudomonadati</taxon>
        <taxon>Pseudomonadota</taxon>
        <taxon>Alphaproteobacteria</taxon>
        <taxon>Hyphomicrobiales</taxon>
        <taxon>Roseiarcaceae</taxon>
        <taxon>Roseiarcus</taxon>
    </lineage>
</organism>
<sequence length="173" mass="18947">MEKSPEAFRTISEVADTIDLPQHVLRFWETRFPQIRPLKRAGGRRYYRPDDVERLRLIKRLLYDEGYTIKGVQKLFKEQGVQALTSATTEPRLLSQPSEPAARAQAAREPDPGLAAGPRPDPAAPPESVAPPVATRAFDPGEIAALRGALAEIVEAARALRLARSGQAGDQTG</sequence>
<feature type="region of interest" description="Disordered" evidence="2">
    <location>
        <begin position="87"/>
        <end position="135"/>
    </location>
</feature>
<dbReference type="PROSITE" id="PS50937">
    <property type="entry name" value="HTH_MERR_2"/>
    <property type="match status" value="1"/>
</dbReference>
<dbReference type="SMART" id="SM00422">
    <property type="entry name" value="HTH_MERR"/>
    <property type="match status" value="1"/>
</dbReference>
<dbReference type="Proteomes" id="UP000253529">
    <property type="component" value="Unassembled WGS sequence"/>
</dbReference>
<feature type="domain" description="HTH merR-type" evidence="3">
    <location>
        <begin position="10"/>
        <end position="78"/>
    </location>
</feature>
<evidence type="ECO:0000259" key="3">
    <source>
        <dbReference type="PROSITE" id="PS50937"/>
    </source>
</evidence>
<feature type="compositionally biased region" description="Low complexity" evidence="2">
    <location>
        <begin position="95"/>
        <end position="105"/>
    </location>
</feature>
<dbReference type="CDD" id="cd04765">
    <property type="entry name" value="HTH_MlrA-like_sg2"/>
    <property type="match status" value="1"/>
</dbReference>
<keyword evidence="5" id="KW-1185">Reference proteome</keyword>
<dbReference type="Pfam" id="PF13411">
    <property type="entry name" value="MerR_1"/>
    <property type="match status" value="1"/>
</dbReference>
<accession>A0A366FQF2</accession>
<dbReference type="InterPro" id="IPR000551">
    <property type="entry name" value="MerR-type_HTH_dom"/>
</dbReference>
<feature type="compositionally biased region" description="Pro residues" evidence="2">
    <location>
        <begin position="119"/>
        <end position="129"/>
    </location>
</feature>
<evidence type="ECO:0000256" key="2">
    <source>
        <dbReference type="SAM" id="MobiDB-lite"/>
    </source>
</evidence>
<gene>
    <name evidence="4" type="ORF">DFR50_104125</name>
</gene>
<dbReference type="OrthoDB" id="9810140at2"/>
<dbReference type="InterPro" id="IPR047057">
    <property type="entry name" value="MerR_fam"/>
</dbReference>
<dbReference type="AlphaFoldDB" id="A0A366FQF2"/>
<protein>
    <submittedName>
        <fullName evidence="4">MerR-like DNA binding protein</fullName>
    </submittedName>
</protein>
<keyword evidence="1" id="KW-0238">DNA-binding</keyword>
<evidence type="ECO:0000256" key="1">
    <source>
        <dbReference type="ARBA" id="ARBA00023125"/>
    </source>
</evidence>
<dbReference type="GO" id="GO:0003700">
    <property type="term" value="F:DNA-binding transcription factor activity"/>
    <property type="evidence" value="ECO:0007669"/>
    <property type="project" value="InterPro"/>
</dbReference>
<dbReference type="PANTHER" id="PTHR30204">
    <property type="entry name" value="REDOX-CYCLING DRUG-SENSING TRANSCRIPTIONAL ACTIVATOR SOXR"/>
    <property type="match status" value="1"/>
</dbReference>